<evidence type="ECO:0000256" key="5">
    <source>
        <dbReference type="ARBA" id="ARBA00023136"/>
    </source>
</evidence>
<dbReference type="Pfam" id="PF00535">
    <property type="entry name" value="Glycos_transf_2"/>
    <property type="match status" value="1"/>
</dbReference>
<evidence type="ECO:0000313" key="11">
    <source>
        <dbReference type="EMBL" id="WXG68033.1"/>
    </source>
</evidence>
<keyword evidence="12" id="KW-1185">Reference proteome</keyword>
<dbReference type="PANTHER" id="PTHR43646">
    <property type="entry name" value="GLYCOSYLTRANSFERASE"/>
    <property type="match status" value="1"/>
</dbReference>
<comment type="function">
    <text evidence="6">Catalyzes the glycosylation of 4,4'-diaponeurosporenoate, i.e. the esterification of glucose at the C1'' position with the carboxyl group of 4,4'-diaponeurosporenic acid, to form glycosyl-4,4'-diaponeurosporenoate. This is a step in the biosynthesis of staphyloxanthin, an orange pigment present in most staphylococci strains.</text>
</comment>
<dbReference type="SUPFAM" id="SSF53448">
    <property type="entry name" value="Nucleotide-diphospho-sugar transferases"/>
    <property type="match status" value="1"/>
</dbReference>
<dbReference type="RefSeq" id="WP_338887980.1">
    <property type="nucleotide sequence ID" value="NZ_CP147846.1"/>
</dbReference>
<name>A0ABZ2PLJ9_9NOCA</name>
<dbReference type="InterPro" id="IPR001173">
    <property type="entry name" value="Glyco_trans_2-like"/>
</dbReference>
<evidence type="ECO:0000256" key="8">
    <source>
        <dbReference type="ARBA" id="ARBA00038120"/>
    </source>
</evidence>
<evidence type="ECO:0000256" key="4">
    <source>
        <dbReference type="ARBA" id="ARBA00022679"/>
    </source>
</evidence>
<dbReference type="PANTHER" id="PTHR43646:SF2">
    <property type="entry name" value="GLYCOSYLTRANSFERASE 2-LIKE DOMAIN-CONTAINING PROTEIN"/>
    <property type="match status" value="1"/>
</dbReference>
<dbReference type="GO" id="GO:0016757">
    <property type="term" value="F:glycosyltransferase activity"/>
    <property type="evidence" value="ECO:0007669"/>
    <property type="project" value="UniProtKB-KW"/>
</dbReference>
<organism evidence="11 12">
    <name type="scientific">Rhodococcus sovatensis</name>
    <dbReference type="NCBI Taxonomy" id="1805840"/>
    <lineage>
        <taxon>Bacteria</taxon>
        <taxon>Bacillati</taxon>
        <taxon>Actinomycetota</taxon>
        <taxon>Actinomycetes</taxon>
        <taxon>Mycobacteriales</taxon>
        <taxon>Nocardiaceae</taxon>
        <taxon>Rhodococcus</taxon>
    </lineage>
</organism>
<dbReference type="CDD" id="cd00761">
    <property type="entry name" value="Glyco_tranf_GTA_type"/>
    <property type="match status" value="1"/>
</dbReference>
<evidence type="ECO:0000256" key="9">
    <source>
        <dbReference type="ARBA" id="ARBA00040345"/>
    </source>
</evidence>
<keyword evidence="4 11" id="KW-0808">Transferase</keyword>
<evidence type="ECO:0000259" key="10">
    <source>
        <dbReference type="Pfam" id="PF00535"/>
    </source>
</evidence>
<dbReference type="EMBL" id="CP147846">
    <property type="protein sequence ID" value="WXG68033.1"/>
    <property type="molecule type" value="Genomic_DNA"/>
</dbReference>
<feature type="domain" description="Glycosyltransferase 2-like" evidence="10">
    <location>
        <begin position="6"/>
        <end position="104"/>
    </location>
</feature>
<dbReference type="Gene3D" id="3.90.550.10">
    <property type="entry name" value="Spore Coat Polysaccharide Biosynthesis Protein SpsA, Chain A"/>
    <property type="match status" value="1"/>
</dbReference>
<reference evidence="11 12" key="1">
    <citation type="submission" date="2024-03" db="EMBL/GenBank/DDBJ databases">
        <title>Natural products discovery in diverse microorganisms through a two-stage MS feature dereplication strategy.</title>
        <authorList>
            <person name="Zhang R."/>
        </authorList>
    </citation>
    <scope>NUCLEOTIDE SEQUENCE [LARGE SCALE GENOMIC DNA]</scope>
    <source>
        <strain evidence="11 12">18930</strain>
    </source>
</reference>
<evidence type="ECO:0000256" key="7">
    <source>
        <dbReference type="ARBA" id="ARBA00037904"/>
    </source>
</evidence>
<proteinExistence type="inferred from homology"/>
<protein>
    <recommendedName>
        <fullName evidence="9">4,4'-diaponeurosporenoate glycosyltransferase</fullName>
    </recommendedName>
</protein>
<comment type="pathway">
    <text evidence="7">Carotenoid biosynthesis; staphyloxanthin biosynthesis; staphyloxanthin from farnesyl diphosphate: step 4/5.</text>
</comment>
<evidence type="ECO:0000256" key="3">
    <source>
        <dbReference type="ARBA" id="ARBA00022676"/>
    </source>
</evidence>
<comment type="subcellular location">
    <subcellularLocation>
        <location evidence="1">Cell membrane</location>
    </subcellularLocation>
</comment>
<evidence type="ECO:0000256" key="2">
    <source>
        <dbReference type="ARBA" id="ARBA00022475"/>
    </source>
</evidence>
<sequence length="250" mass="27726">MPDLWVIVPAYNEEVGIFDTLASLAVQQDPSFTLLVVDNGSTDGTRAVVTEFARENPRMRTEIVSEPVKGTGAAADTGMRYAIAAGAELLARTDADCLPAPDWTVQIRRGFDSGLLLLSGDLRPRTDEGVGRGRVLMVRAAVELASFVGKYRSGNRDPSYLGPYVMTPGCNMAITAELYVEAGGFPRTCIEDLHEDRALVNAVRRVTRRYGRCRAMRVYGSQRRVKAWGIVKTLQWYADHRFRPELVDIR</sequence>
<evidence type="ECO:0000256" key="1">
    <source>
        <dbReference type="ARBA" id="ARBA00004236"/>
    </source>
</evidence>
<evidence type="ECO:0000256" key="6">
    <source>
        <dbReference type="ARBA" id="ARBA00037281"/>
    </source>
</evidence>
<keyword evidence="2" id="KW-1003">Cell membrane</keyword>
<gene>
    <name evidence="11" type="ORF">WDS16_22905</name>
</gene>
<keyword evidence="3 11" id="KW-0328">Glycosyltransferase</keyword>
<keyword evidence="5" id="KW-0472">Membrane</keyword>
<dbReference type="InterPro" id="IPR029044">
    <property type="entry name" value="Nucleotide-diphossugar_trans"/>
</dbReference>
<evidence type="ECO:0000313" key="12">
    <source>
        <dbReference type="Proteomes" id="UP001432000"/>
    </source>
</evidence>
<accession>A0ABZ2PLJ9</accession>
<comment type="similarity">
    <text evidence="8">Belongs to the glycosyltransferase 2 family. CrtQ subfamily.</text>
</comment>
<dbReference type="Proteomes" id="UP001432000">
    <property type="component" value="Chromosome"/>
</dbReference>